<evidence type="ECO:0000313" key="1">
    <source>
        <dbReference type="EMBL" id="PNT05442.1"/>
    </source>
</evidence>
<dbReference type="EMBL" id="CM009303">
    <property type="protein sequence ID" value="PNT05442.1"/>
    <property type="molecule type" value="Genomic_DNA"/>
</dbReference>
<dbReference type="Proteomes" id="UP000006729">
    <property type="component" value="Chromosome 14"/>
</dbReference>
<accession>A0A2K1XXE0</accession>
<keyword evidence="2" id="KW-1185">Reference proteome</keyword>
<sequence>MKMQFPLLQLINSESLIITVNSMKILEAHPAITRTSMIPSHHNRTKYARSSNKHTNMPCISLMHKENLSNIEPHRGNSIHKSYVAHSHFRKVMSTQKDHRLSS</sequence>
<organism evidence="1 2">
    <name type="scientific">Populus trichocarpa</name>
    <name type="common">Western balsam poplar</name>
    <name type="synonym">Populus balsamifera subsp. trichocarpa</name>
    <dbReference type="NCBI Taxonomy" id="3694"/>
    <lineage>
        <taxon>Eukaryota</taxon>
        <taxon>Viridiplantae</taxon>
        <taxon>Streptophyta</taxon>
        <taxon>Embryophyta</taxon>
        <taxon>Tracheophyta</taxon>
        <taxon>Spermatophyta</taxon>
        <taxon>Magnoliopsida</taxon>
        <taxon>eudicotyledons</taxon>
        <taxon>Gunneridae</taxon>
        <taxon>Pentapetalae</taxon>
        <taxon>rosids</taxon>
        <taxon>fabids</taxon>
        <taxon>Malpighiales</taxon>
        <taxon>Salicaceae</taxon>
        <taxon>Saliceae</taxon>
        <taxon>Populus</taxon>
    </lineage>
</organism>
<gene>
    <name evidence="1" type="ORF">POPTR_014G172700</name>
</gene>
<dbReference type="InParanoid" id="A0A2K1XXE0"/>
<evidence type="ECO:0000313" key="2">
    <source>
        <dbReference type="Proteomes" id="UP000006729"/>
    </source>
</evidence>
<reference evidence="1 2" key="1">
    <citation type="journal article" date="2006" name="Science">
        <title>The genome of black cottonwood, Populus trichocarpa (Torr. &amp; Gray).</title>
        <authorList>
            <person name="Tuskan G.A."/>
            <person name="Difazio S."/>
            <person name="Jansson S."/>
            <person name="Bohlmann J."/>
            <person name="Grigoriev I."/>
            <person name="Hellsten U."/>
            <person name="Putnam N."/>
            <person name="Ralph S."/>
            <person name="Rombauts S."/>
            <person name="Salamov A."/>
            <person name="Schein J."/>
            <person name="Sterck L."/>
            <person name="Aerts A."/>
            <person name="Bhalerao R.R."/>
            <person name="Bhalerao R.P."/>
            <person name="Blaudez D."/>
            <person name="Boerjan W."/>
            <person name="Brun A."/>
            <person name="Brunner A."/>
            <person name="Busov V."/>
            <person name="Campbell M."/>
            <person name="Carlson J."/>
            <person name="Chalot M."/>
            <person name="Chapman J."/>
            <person name="Chen G.L."/>
            <person name="Cooper D."/>
            <person name="Coutinho P.M."/>
            <person name="Couturier J."/>
            <person name="Covert S."/>
            <person name="Cronk Q."/>
            <person name="Cunningham R."/>
            <person name="Davis J."/>
            <person name="Degroeve S."/>
            <person name="Dejardin A."/>
            <person name="Depamphilis C."/>
            <person name="Detter J."/>
            <person name="Dirks B."/>
            <person name="Dubchak I."/>
            <person name="Duplessis S."/>
            <person name="Ehlting J."/>
            <person name="Ellis B."/>
            <person name="Gendler K."/>
            <person name="Goodstein D."/>
            <person name="Gribskov M."/>
            <person name="Grimwood J."/>
            <person name="Groover A."/>
            <person name="Gunter L."/>
            <person name="Hamberger B."/>
            <person name="Heinze B."/>
            <person name="Helariutta Y."/>
            <person name="Henrissat B."/>
            <person name="Holligan D."/>
            <person name="Holt R."/>
            <person name="Huang W."/>
            <person name="Islam-Faridi N."/>
            <person name="Jones S."/>
            <person name="Jones-Rhoades M."/>
            <person name="Jorgensen R."/>
            <person name="Joshi C."/>
            <person name="Kangasjarvi J."/>
            <person name="Karlsson J."/>
            <person name="Kelleher C."/>
            <person name="Kirkpatrick R."/>
            <person name="Kirst M."/>
            <person name="Kohler A."/>
            <person name="Kalluri U."/>
            <person name="Larimer F."/>
            <person name="Leebens-Mack J."/>
            <person name="Leple J.C."/>
            <person name="Locascio P."/>
            <person name="Lou Y."/>
            <person name="Lucas S."/>
            <person name="Martin F."/>
            <person name="Montanini B."/>
            <person name="Napoli C."/>
            <person name="Nelson D.R."/>
            <person name="Nelson C."/>
            <person name="Nieminen K."/>
            <person name="Nilsson O."/>
            <person name="Pereda V."/>
            <person name="Peter G."/>
            <person name="Philippe R."/>
            <person name="Pilate G."/>
            <person name="Poliakov A."/>
            <person name="Razumovskaya J."/>
            <person name="Richardson P."/>
            <person name="Rinaldi C."/>
            <person name="Ritland K."/>
            <person name="Rouze P."/>
            <person name="Ryaboy D."/>
            <person name="Schmutz J."/>
            <person name="Schrader J."/>
            <person name="Segerman B."/>
            <person name="Shin H."/>
            <person name="Siddiqui A."/>
            <person name="Sterky F."/>
            <person name="Terry A."/>
            <person name="Tsai C.J."/>
            <person name="Uberbacher E."/>
            <person name="Unneberg P."/>
            <person name="Vahala J."/>
            <person name="Wall K."/>
            <person name="Wessler S."/>
            <person name="Yang G."/>
            <person name="Yin T."/>
            <person name="Douglas C."/>
            <person name="Marra M."/>
            <person name="Sandberg G."/>
            <person name="Van de Peer Y."/>
            <person name="Rokhsar D."/>
        </authorList>
    </citation>
    <scope>NUCLEOTIDE SEQUENCE [LARGE SCALE GENOMIC DNA]</scope>
    <source>
        <strain evidence="2">cv. Nisqually</strain>
    </source>
</reference>
<proteinExistence type="predicted"/>
<name>A0A2K1XXE0_POPTR</name>
<dbReference type="AlphaFoldDB" id="A0A2K1XXE0"/>
<protein>
    <submittedName>
        <fullName evidence="1">Uncharacterized protein</fullName>
    </submittedName>
</protein>